<dbReference type="eggNOG" id="COG3584">
    <property type="taxonomic scope" value="Bacteria"/>
</dbReference>
<reference evidence="2" key="1">
    <citation type="submission" date="2009-07" db="EMBL/GenBank/DDBJ databases">
        <authorList>
            <person name="Weinstock G."/>
            <person name="Sodergren E."/>
            <person name="Clifton S."/>
            <person name="Fulton L."/>
            <person name="Fulton B."/>
            <person name="Courtney L."/>
            <person name="Fronick C."/>
            <person name="Harrison M."/>
            <person name="Strong C."/>
            <person name="Farmer C."/>
            <person name="Delahaunty K."/>
            <person name="Markovic C."/>
            <person name="Hall O."/>
            <person name="Minx P."/>
            <person name="Tomlinson C."/>
            <person name="Mitreva M."/>
            <person name="Nelson J."/>
            <person name="Hou S."/>
            <person name="Wollam A."/>
            <person name="Pepin K.H."/>
            <person name="Johnson M."/>
            <person name="Bhonagiri V."/>
            <person name="Nash W.E."/>
            <person name="Warren W."/>
            <person name="Chinwalla A."/>
            <person name="Mardis E.R."/>
            <person name="Wilson R.K."/>
        </authorList>
    </citation>
    <scope>NUCLEOTIDE SEQUENCE [LARGE SCALE GENOMIC DNA]</scope>
    <source>
        <strain evidence="2">DSM 14469</strain>
    </source>
</reference>
<protein>
    <submittedName>
        <fullName evidence="2">3D domain protein</fullName>
    </submittedName>
</protein>
<accession>C6LMP5</accession>
<sequence length="126" mass="13310">SRVQMESGISGFVSNEYLSDIVPEGAQNIGESLGVFTVTYYCACELCCGWWSGGPTASGAYPVADWTVAADPEVLPLGTHIYINGHEYCVEDTGSGVDGKHIDIYVNNHSVAVNNGVGSVEVFASK</sequence>
<dbReference type="RefSeq" id="WP_006864696.1">
    <property type="nucleotide sequence ID" value="NZ_ACCL02000052.1"/>
</dbReference>
<dbReference type="InterPro" id="IPR036908">
    <property type="entry name" value="RlpA-like_sf"/>
</dbReference>
<evidence type="ECO:0000313" key="3">
    <source>
        <dbReference type="Proteomes" id="UP000005561"/>
    </source>
</evidence>
<dbReference type="AlphaFoldDB" id="C6LMP5"/>
<feature type="non-terminal residue" evidence="2">
    <location>
        <position position="1"/>
    </location>
</feature>
<dbReference type="CDD" id="cd14667">
    <property type="entry name" value="3D_containing_proteins"/>
    <property type="match status" value="1"/>
</dbReference>
<keyword evidence="3" id="KW-1185">Reference proteome</keyword>
<dbReference type="STRING" id="168384.SAMN05660368_03490"/>
<evidence type="ECO:0000259" key="1">
    <source>
        <dbReference type="Pfam" id="PF06725"/>
    </source>
</evidence>
<dbReference type="SUPFAM" id="SSF50685">
    <property type="entry name" value="Barwin-like endoglucanases"/>
    <property type="match status" value="1"/>
</dbReference>
<name>C6LMP5_9FIRM</name>
<dbReference type="Pfam" id="PF06725">
    <property type="entry name" value="3D"/>
    <property type="match status" value="1"/>
</dbReference>
<feature type="domain" description="3D" evidence="1">
    <location>
        <begin position="67"/>
        <end position="116"/>
    </location>
</feature>
<dbReference type="GO" id="GO:0019867">
    <property type="term" value="C:outer membrane"/>
    <property type="evidence" value="ECO:0007669"/>
    <property type="project" value="InterPro"/>
</dbReference>
<dbReference type="GO" id="GO:0009254">
    <property type="term" value="P:peptidoglycan turnover"/>
    <property type="evidence" value="ECO:0007669"/>
    <property type="project" value="InterPro"/>
</dbReference>
<dbReference type="Proteomes" id="UP000005561">
    <property type="component" value="Unassembled WGS sequence"/>
</dbReference>
<organism evidence="2 3">
    <name type="scientific">Marvinbryantia formatexigens DSM 14469</name>
    <dbReference type="NCBI Taxonomy" id="478749"/>
    <lineage>
        <taxon>Bacteria</taxon>
        <taxon>Bacillati</taxon>
        <taxon>Bacillota</taxon>
        <taxon>Clostridia</taxon>
        <taxon>Lachnospirales</taxon>
        <taxon>Lachnospiraceae</taxon>
        <taxon>Marvinbryantia</taxon>
    </lineage>
</organism>
<evidence type="ECO:0000313" key="2">
    <source>
        <dbReference type="EMBL" id="EET58100.1"/>
    </source>
</evidence>
<dbReference type="GO" id="GO:0004553">
    <property type="term" value="F:hydrolase activity, hydrolyzing O-glycosyl compounds"/>
    <property type="evidence" value="ECO:0007669"/>
    <property type="project" value="InterPro"/>
</dbReference>
<gene>
    <name evidence="2" type="ORF">BRYFOR_09946</name>
</gene>
<dbReference type="InterPro" id="IPR010611">
    <property type="entry name" value="3D_dom"/>
</dbReference>
<dbReference type="Gene3D" id="2.40.40.10">
    <property type="entry name" value="RlpA-like domain"/>
    <property type="match status" value="1"/>
</dbReference>
<comment type="caution">
    <text evidence="2">The sequence shown here is derived from an EMBL/GenBank/DDBJ whole genome shotgun (WGS) entry which is preliminary data.</text>
</comment>
<dbReference type="EMBL" id="ACCL02000052">
    <property type="protein sequence ID" value="EET58100.1"/>
    <property type="molecule type" value="Genomic_DNA"/>
</dbReference>
<dbReference type="InterPro" id="IPR059180">
    <property type="entry name" value="3D_YorM"/>
</dbReference>
<proteinExistence type="predicted"/>